<comment type="caution">
    <text evidence="2">The sequence shown here is derived from an EMBL/GenBank/DDBJ whole genome shotgun (WGS) entry which is preliminary data.</text>
</comment>
<dbReference type="GeneID" id="85392372"/>
<dbReference type="AlphaFoldDB" id="A0AAD8UKZ6"/>
<reference evidence="2" key="1">
    <citation type="submission" date="2021-12" db="EMBL/GenBank/DDBJ databases">
        <title>Comparative genomics, transcriptomics and evolutionary studies reveal genomic signatures of adaptation to plant cell wall in hemibiotrophic fungi.</title>
        <authorList>
            <consortium name="DOE Joint Genome Institute"/>
            <person name="Baroncelli R."/>
            <person name="Diaz J.F."/>
            <person name="Benocci T."/>
            <person name="Peng M."/>
            <person name="Battaglia E."/>
            <person name="Haridas S."/>
            <person name="Andreopoulos W."/>
            <person name="Labutti K."/>
            <person name="Pangilinan J."/>
            <person name="Floch G.L."/>
            <person name="Makela M.R."/>
            <person name="Henrissat B."/>
            <person name="Grigoriev I.V."/>
            <person name="Crouch J.A."/>
            <person name="De Vries R.P."/>
            <person name="Sukno S.A."/>
            <person name="Thon M.R."/>
        </authorList>
    </citation>
    <scope>NUCLEOTIDE SEQUENCE</scope>
    <source>
        <strain evidence="2">CBS 112980</strain>
    </source>
</reference>
<accession>A0AAD8UKZ6</accession>
<dbReference type="NCBIfam" id="NF040572">
    <property type="entry name" value="heme_bind_FMP"/>
    <property type="match status" value="1"/>
</dbReference>
<evidence type="ECO:0000313" key="3">
    <source>
        <dbReference type="Proteomes" id="UP001244207"/>
    </source>
</evidence>
<gene>
    <name evidence="2" type="ORF">BDZ83DRAFT_624935</name>
</gene>
<dbReference type="Proteomes" id="UP001244207">
    <property type="component" value="Unassembled WGS sequence"/>
</dbReference>
<feature type="region of interest" description="Disordered" evidence="1">
    <location>
        <begin position="13"/>
        <end position="35"/>
    </location>
</feature>
<organism evidence="2 3">
    <name type="scientific">Glomerella acutata</name>
    <name type="common">Colletotrichum acutatum</name>
    <dbReference type="NCBI Taxonomy" id="27357"/>
    <lineage>
        <taxon>Eukaryota</taxon>
        <taxon>Fungi</taxon>
        <taxon>Dikarya</taxon>
        <taxon>Ascomycota</taxon>
        <taxon>Pezizomycotina</taxon>
        <taxon>Sordariomycetes</taxon>
        <taxon>Hypocreomycetidae</taxon>
        <taxon>Glomerellales</taxon>
        <taxon>Glomerellaceae</taxon>
        <taxon>Colletotrichum</taxon>
        <taxon>Colletotrichum acutatum species complex</taxon>
    </lineage>
</organism>
<dbReference type="EMBL" id="JAHMHS010000059">
    <property type="protein sequence ID" value="KAK1723860.1"/>
    <property type="molecule type" value="Genomic_DNA"/>
</dbReference>
<proteinExistence type="predicted"/>
<evidence type="ECO:0000313" key="2">
    <source>
        <dbReference type="EMBL" id="KAK1723860.1"/>
    </source>
</evidence>
<evidence type="ECO:0000256" key="1">
    <source>
        <dbReference type="SAM" id="MobiDB-lite"/>
    </source>
</evidence>
<keyword evidence="3" id="KW-1185">Reference proteome</keyword>
<feature type="compositionally biased region" description="Low complexity" evidence="1">
    <location>
        <begin position="21"/>
        <end position="31"/>
    </location>
</feature>
<name>A0AAD8UKZ6_GLOAC</name>
<sequence>MPSIVSGKNYLNIHSSHHRPSSISPHNSPSSVTLKNHASKSTFAVMGLPITTSASISVPEANSFGATVLQPQADHNSNGRGGCPYLANAHNNGTPDTTHANITQQATPAAPAPPLGILNKLENRTFTGRGFNTIFRPHSTTSPTALHVTPVLEPPFIPDNILQLNITHETQVFAPGLGDVPNRGLLKQEDIELNGVPYTQTIHDITEAETKPPVIHFEPGLWMHVPATTIPKLKTSLARMASIPHGTTINAQCFSEPSFSRGKPIIPKVDITPFPVGGGTPFPFPSQDVDNPATFRLPQDLNPFLQARTITKEMVKDPNSVLELANKGKDIIENTSYKITTKPEGNNLGGGTSNIGFLVGDGQQALELPSRANANATRMEAQYWISTVRTKIHLEPWKGPSEHQRCKHFSPLPLREGEEVPVFEVHFPIPQAKTVTVEYTQLQYTQNVTLDFAGLSWPHVTVGTLVQTSPTVVHASVLNQKEGF</sequence>
<protein>
    <submittedName>
        <fullName evidence="2">Uncharacterized protein</fullName>
    </submittedName>
</protein>
<dbReference type="RefSeq" id="XP_060363915.1">
    <property type="nucleotide sequence ID" value="XM_060508473.1"/>
</dbReference>
<dbReference type="InterPro" id="IPR047975">
    <property type="entry name" value="Heme_bind_FMP"/>
</dbReference>